<keyword evidence="8" id="KW-1185">Reference proteome</keyword>
<evidence type="ECO:0000256" key="4">
    <source>
        <dbReference type="ARBA" id="ARBA00022989"/>
    </source>
</evidence>
<evidence type="ECO:0000313" key="8">
    <source>
        <dbReference type="Proteomes" id="UP000195667"/>
    </source>
</evidence>
<evidence type="ECO:0000313" key="7">
    <source>
        <dbReference type="EMBL" id="SJM91175.1"/>
    </source>
</evidence>
<evidence type="ECO:0000256" key="2">
    <source>
        <dbReference type="ARBA" id="ARBA00009694"/>
    </source>
</evidence>
<sequence>MKSTLLGLGALCAFFAVAMGAFGAHALKGVLSPEMLAVYHTAVDYQMWHALGLIAIAQLRVHAPDSALLIWAGVLMFLGIVLFSGSLYGLSLRELKWLGMITPIGGVCFLIAWLLIALFTIKKPSTGRYNTNARR</sequence>
<dbReference type="EMBL" id="FUKI01000090">
    <property type="protein sequence ID" value="SJM91175.1"/>
    <property type="molecule type" value="Genomic_DNA"/>
</dbReference>
<keyword evidence="4 6" id="KW-1133">Transmembrane helix</keyword>
<dbReference type="Pfam" id="PF04241">
    <property type="entry name" value="DUF423"/>
    <property type="match status" value="1"/>
</dbReference>
<feature type="transmembrane region" description="Helical" evidence="6">
    <location>
        <begin position="68"/>
        <end position="91"/>
    </location>
</feature>
<dbReference type="PANTHER" id="PTHR43461">
    <property type="entry name" value="TRANSMEMBRANE PROTEIN 256"/>
    <property type="match status" value="1"/>
</dbReference>
<accession>A0A1R4H4J3</accession>
<feature type="transmembrane region" description="Helical" evidence="6">
    <location>
        <begin position="97"/>
        <end position="121"/>
    </location>
</feature>
<dbReference type="AlphaFoldDB" id="A0A1R4H4J3"/>
<keyword evidence="5 6" id="KW-0472">Membrane</keyword>
<gene>
    <name evidence="7" type="ORF">CRENPOLYSF1_180020</name>
</gene>
<comment type="subcellular location">
    <subcellularLocation>
        <location evidence="1">Membrane</location>
        <topology evidence="1">Multi-pass membrane protein</topology>
    </subcellularLocation>
</comment>
<evidence type="ECO:0000256" key="5">
    <source>
        <dbReference type="ARBA" id="ARBA00023136"/>
    </source>
</evidence>
<keyword evidence="3 6" id="KW-0812">Transmembrane</keyword>
<proteinExistence type="inferred from homology"/>
<evidence type="ECO:0008006" key="9">
    <source>
        <dbReference type="Google" id="ProtNLM"/>
    </source>
</evidence>
<dbReference type="InterPro" id="IPR006696">
    <property type="entry name" value="DUF423"/>
</dbReference>
<evidence type="ECO:0000256" key="3">
    <source>
        <dbReference type="ARBA" id="ARBA00022692"/>
    </source>
</evidence>
<dbReference type="OrthoDB" id="9802121at2"/>
<reference evidence="8" key="1">
    <citation type="submission" date="2017-02" db="EMBL/GenBank/DDBJ databases">
        <authorList>
            <person name="Daims H."/>
        </authorList>
    </citation>
    <scope>NUCLEOTIDE SEQUENCE [LARGE SCALE GENOMIC DNA]</scope>
</reference>
<evidence type="ECO:0000256" key="6">
    <source>
        <dbReference type="SAM" id="Phobius"/>
    </source>
</evidence>
<organism evidence="7 8">
    <name type="scientific">Crenothrix polyspora</name>
    <dbReference type="NCBI Taxonomy" id="360316"/>
    <lineage>
        <taxon>Bacteria</taxon>
        <taxon>Pseudomonadati</taxon>
        <taxon>Pseudomonadota</taxon>
        <taxon>Gammaproteobacteria</taxon>
        <taxon>Methylococcales</taxon>
        <taxon>Crenotrichaceae</taxon>
        <taxon>Crenothrix</taxon>
    </lineage>
</organism>
<protein>
    <recommendedName>
        <fullName evidence="9">DUF423 domain-containing protein</fullName>
    </recommendedName>
</protein>
<dbReference type="PANTHER" id="PTHR43461:SF1">
    <property type="entry name" value="TRANSMEMBRANE PROTEIN 256"/>
    <property type="match status" value="1"/>
</dbReference>
<dbReference type="Proteomes" id="UP000195667">
    <property type="component" value="Unassembled WGS sequence"/>
</dbReference>
<evidence type="ECO:0000256" key="1">
    <source>
        <dbReference type="ARBA" id="ARBA00004141"/>
    </source>
</evidence>
<comment type="similarity">
    <text evidence="2">Belongs to the UPF0382 family.</text>
</comment>
<dbReference type="RefSeq" id="WP_087142834.1">
    <property type="nucleotide sequence ID" value="NZ_FUKI01000090.1"/>
</dbReference>
<name>A0A1R4H4J3_9GAMM</name>
<dbReference type="GO" id="GO:0005886">
    <property type="term" value="C:plasma membrane"/>
    <property type="evidence" value="ECO:0007669"/>
    <property type="project" value="TreeGrafter"/>
</dbReference>